<evidence type="ECO:0000313" key="2">
    <source>
        <dbReference type="EMBL" id="CAI9291009.1"/>
    </source>
</evidence>
<organism evidence="2 3">
    <name type="scientific">Lactuca saligna</name>
    <name type="common">Willowleaf lettuce</name>
    <dbReference type="NCBI Taxonomy" id="75948"/>
    <lineage>
        <taxon>Eukaryota</taxon>
        <taxon>Viridiplantae</taxon>
        <taxon>Streptophyta</taxon>
        <taxon>Embryophyta</taxon>
        <taxon>Tracheophyta</taxon>
        <taxon>Spermatophyta</taxon>
        <taxon>Magnoliopsida</taxon>
        <taxon>eudicotyledons</taxon>
        <taxon>Gunneridae</taxon>
        <taxon>Pentapetalae</taxon>
        <taxon>asterids</taxon>
        <taxon>campanulids</taxon>
        <taxon>Asterales</taxon>
        <taxon>Asteraceae</taxon>
        <taxon>Cichorioideae</taxon>
        <taxon>Cichorieae</taxon>
        <taxon>Lactucinae</taxon>
        <taxon>Lactuca</taxon>
    </lineage>
</organism>
<accession>A0AA36ECC1</accession>
<feature type="region of interest" description="Disordered" evidence="1">
    <location>
        <begin position="26"/>
        <end position="67"/>
    </location>
</feature>
<evidence type="ECO:0000256" key="1">
    <source>
        <dbReference type="SAM" id="MobiDB-lite"/>
    </source>
</evidence>
<dbReference type="Proteomes" id="UP001177003">
    <property type="component" value="Chromosome 6"/>
</dbReference>
<sequence length="99" mass="9598">MIVATEGNGSSGGSAIVGYGGGPLDVGAATRGGGRPPDDGVGSRDGDKKPEGGATSRNGGGPPEDGVVGVLTASNDAIRYIGLCDGFHCSTIVFFIICG</sequence>
<keyword evidence="3" id="KW-1185">Reference proteome</keyword>
<protein>
    <submittedName>
        <fullName evidence="2">Uncharacterized protein</fullName>
    </submittedName>
</protein>
<gene>
    <name evidence="2" type="ORF">LSALG_LOCUS30173</name>
</gene>
<proteinExistence type="predicted"/>
<dbReference type="AlphaFoldDB" id="A0AA36ECC1"/>
<reference evidence="2" key="1">
    <citation type="submission" date="2023-04" db="EMBL/GenBank/DDBJ databases">
        <authorList>
            <person name="Vijverberg K."/>
            <person name="Xiong W."/>
            <person name="Schranz E."/>
        </authorList>
    </citation>
    <scope>NUCLEOTIDE SEQUENCE</scope>
</reference>
<evidence type="ECO:0000313" key="3">
    <source>
        <dbReference type="Proteomes" id="UP001177003"/>
    </source>
</evidence>
<name>A0AA36ECC1_LACSI</name>
<feature type="compositionally biased region" description="Basic and acidic residues" evidence="1">
    <location>
        <begin position="36"/>
        <end position="51"/>
    </location>
</feature>
<feature type="compositionally biased region" description="Gly residues" evidence="1">
    <location>
        <begin position="26"/>
        <end position="35"/>
    </location>
</feature>
<dbReference type="EMBL" id="OX465082">
    <property type="protein sequence ID" value="CAI9291009.1"/>
    <property type="molecule type" value="Genomic_DNA"/>
</dbReference>